<dbReference type="STRING" id="988821.SAMN05421867_103241"/>
<evidence type="ECO:0000313" key="2">
    <source>
        <dbReference type="Proteomes" id="UP000199012"/>
    </source>
</evidence>
<dbReference type="EMBL" id="FOKA01000003">
    <property type="protein sequence ID" value="SFA92208.1"/>
    <property type="molecule type" value="Genomic_DNA"/>
</dbReference>
<keyword evidence="2" id="KW-1185">Reference proteome</keyword>
<dbReference type="InterPro" id="IPR039261">
    <property type="entry name" value="FNR_nucleotide-bd"/>
</dbReference>
<dbReference type="OrthoDB" id="9801223at2"/>
<gene>
    <name evidence="1" type="ORF">SAMN05421867_103241</name>
</gene>
<sequence>MDHTGLRLVELPGPRSRTGTSWLPAELGHVPGPEAVRRLVPDLPAHDVFVCGPPAWSRAVVADVLAAGADPSTVHVESYSW</sequence>
<accession>A0A1I0WVM4</accession>
<protein>
    <submittedName>
        <fullName evidence="1">Uncharacterized protein</fullName>
    </submittedName>
</protein>
<dbReference type="Gene3D" id="3.40.50.80">
    <property type="entry name" value="Nucleotide-binding domain of ferredoxin-NADP reductase (FNR) module"/>
    <property type="match status" value="1"/>
</dbReference>
<reference evidence="1 2" key="1">
    <citation type="submission" date="2016-10" db="EMBL/GenBank/DDBJ databases">
        <authorList>
            <person name="de Groot N.N."/>
        </authorList>
    </citation>
    <scope>NUCLEOTIDE SEQUENCE [LARGE SCALE GENOMIC DNA]</scope>
    <source>
        <strain evidence="1 2">CGMCC 4.6945</strain>
    </source>
</reference>
<proteinExistence type="predicted"/>
<dbReference type="RefSeq" id="WP_090031236.1">
    <property type="nucleotide sequence ID" value="NZ_BONM01000031.1"/>
</dbReference>
<dbReference type="AlphaFoldDB" id="A0A1I0WVM4"/>
<name>A0A1I0WVM4_9CELL</name>
<dbReference type="SUPFAM" id="SSF52343">
    <property type="entry name" value="Ferredoxin reductase-like, C-terminal NADP-linked domain"/>
    <property type="match status" value="1"/>
</dbReference>
<evidence type="ECO:0000313" key="1">
    <source>
        <dbReference type="EMBL" id="SFA92208.1"/>
    </source>
</evidence>
<dbReference type="Proteomes" id="UP000199012">
    <property type="component" value="Unassembled WGS sequence"/>
</dbReference>
<organism evidence="1 2">
    <name type="scientific">Cellulomonas marina</name>
    <dbReference type="NCBI Taxonomy" id="988821"/>
    <lineage>
        <taxon>Bacteria</taxon>
        <taxon>Bacillati</taxon>
        <taxon>Actinomycetota</taxon>
        <taxon>Actinomycetes</taxon>
        <taxon>Micrococcales</taxon>
        <taxon>Cellulomonadaceae</taxon>
        <taxon>Cellulomonas</taxon>
    </lineage>
</organism>